<keyword evidence="7" id="KW-0746">Sphingolipid metabolism</keyword>
<dbReference type="InterPro" id="IPR004839">
    <property type="entry name" value="Aminotransferase_I/II_large"/>
</dbReference>
<evidence type="ECO:0000259" key="9">
    <source>
        <dbReference type="Pfam" id="PF00155"/>
    </source>
</evidence>
<name>A0ABR2Z202_9CHLO</name>
<comment type="similarity">
    <text evidence="4">Belongs to the class-II pyridoxal-phosphate-dependent aminotransferase family. BioF subfamily.</text>
</comment>
<dbReference type="Proteomes" id="UP001491310">
    <property type="component" value="Unassembled WGS sequence"/>
</dbReference>
<evidence type="ECO:0000313" key="11">
    <source>
        <dbReference type="Proteomes" id="UP001491310"/>
    </source>
</evidence>
<comment type="caution">
    <text evidence="10">The sequence shown here is derived from an EMBL/GenBank/DDBJ whole genome shotgun (WGS) entry which is preliminary data.</text>
</comment>
<evidence type="ECO:0000256" key="5">
    <source>
        <dbReference type="ARBA" id="ARBA00022679"/>
    </source>
</evidence>
<keyword evidence="6 8" id="KW-0663">Pyridoxal phosphate</keyword>
<evidence type="ECO:0000313" key="10">
    <source>
        <dbReference type="EMBL" id="KAK9917939.1"/>
    </source>
</evidence>
<evidence type="ECO:0000256" key="7">
    <source>
        <dbReference type="ARBA" id="ARBA00022919"/>
    </source>
</evidence>
<dbReference type="PANTHER" id="PTHR13693:SF77">
    <property type="entry name" value="8-AMINO-7-OXONONANOATE SYNTHASE"/>
    <property type="match status" value="1"/>
</dbReference>
<proteinExistence type="inferred from homology"/>
<keyword evidence="11" id="KW-1185">Reference proteome</keyword>
<reference evidence="10 11" key="1">
    <citation type="journal article" date="2024" name="Nat. Commun.">
        <title>Phylogenomics reveals the evolutionary origins of lichenization in chlorophyte algae.</title>
        <authorList>
            <person name="Puginier C."/>
            <person name="Libourel C."/>
            <person name="Otte J."/>
            <person name="Skaloud P."/>
            <person name="Haon M."/>
            <person name="Grisel S."/>
            <person name="Petersen M."/>
            <person name="Berrin J.G."/>
            <person name="Delaux P.M."/>
            <person name="Dal Grande F."/>
            <person name="Keller J."/>
        </authorList>
    </citation>
    <scope>NUCLEOTIDE SEQUENCE [LARGE SCALE GENOMIC DNA]</scope>
    <source>
        <strain evidence="10 11">SAG 216-7</strain>
    </source>
</reference>
<dbReference type="InterPro" id="IPR015422">
    <property type="entry name" value="PyrdxlP-dep_Trfase_small"/>
</dbReference>
<evidence type="ECO:0000256" key="6">
    <source>
        <dbReference type="ARBA" id="ARBA00022898"/>
    </source>
</evidence>
<keyword evidence="5" id="KW-0808">Transferase</keyword>
<evidence type="ECO:0000256" key="4">
    <source>
        <dbReference type="ARBA" id="ARBA00010008"/>
    </source>
</evidence>
<dbReference type="Gene3D" id="3.90.1150.10">
    <property type="entry name" value="Aspartate Aminotransferase, domain 1"/>
    <property type="match status" value="1"/>
</dbReference>
<comment type="pathway">
    <text evidence="3">Sphingolipid metabolism.</text>
</comment>
<dbReference type="PROSITE" id="PS00599">
    <property type="entry name" value="AA_TRANSFER_CLASS_2"/>
    <property type="match status" value="1"/>
</dbReference>
<evidence type="ECO:0000256" key="2">
    <source>
        <dbReference type="ARBA" id="ARBA00004760"/>
    </source>
</evidence>
<evidence type="ECO:0000256" key="1">
    <source>
        <dbReference type="ARBA" id="ARBA00001933"/>
    </source>
</evidence>
<dbReference type="EMBL" id="JALJOT010000002">
    <property type="protein sequence ID" value="KAK9917939.1"/>
    <property type="molecule type" value="Genomic_DNA"/>
</dbReference>
<keyword evidence="7" id="KW-0443">Lipid metabolism</keyword>
<comment type="cofactor">
    <cofactor evidence="1 8">
        <name>pyridoxal 5'-phosphate</name>
        <dbReference type="ChEBI" id="CHEBI:597326"/>
    </cofactor>
</comment>
<dbReference type="InterPro" id="IPR001917">
    <property type="entry name" value="Aminotrans_II_pyridoxalP_BS"/>
</dbReference>
<dbReference type="PANTHER" id="PTHR13693">
    <property type="entry name" value="CLASS II AMINOTRANSFERASE/8-AMINO-7-OXONONANOATE SYNTHASE"/>
    <property type="match status" value="1"/>
</dbReference>
<gene>
    <name evidence="10" type="ORF">WJX75_009900</name>
</gene>
<comment type="pathway">
    <text evidence="2">Lipid metabolism; sphingolipid metabolism.</text>
</comment>
<protein>
    <recommendedName>
        <fullName evidence="9">Aminotransferase class I/classII large domain-containing protein</fullName>
    </recommendedName>
</protein>
<dbReference type="InterPro" id="IPR015424">
    <property type="entry name" value="PyrdxlP-dep_Trfase"/>
</dbReference>
<organism evidence="10 11">
    <name type="scientific">Coccomyxa subellipsoidea</name>
    <dbReference type="NCBI Taxonomy" id="248742"/>
    <lineage>
        <taxon>Eukaryota</taxon>
        <taxon>Viridiplantae</taxon>
        <taxon>Chlorophyta</taxon>
        <taxon>core chlorophytes</taxon>
        <taxon>Trebouxiophyceae</taxon>
        <taxon>Trebouxiophyceae incertae sedis</taxon>
        <taxon>Coccomyxaceae</taxon>
        <taxon>Coccomyxa</taxon>
    </lineage>
</organism>
<dbReference type="SUPFAM" id="SSF53383">
    <property type="entry name" value="PLP-dependent transferases"/>
    <property type="match status" value="1"/>
</dbReference>
<dbReference type="Gene3D" id="3.40.640.10">
    <property type="entry name" value="Type I PLP-dependent aspartate aminotransferase-like (Major domain)"/>
    <property type="match status" value="1"/>
</dbReference>
<evidence type="ECO:0000256" key="8">
    <source>
        <dbReference type="RuleBase" id="RU003693"/>
    </source>
</evidence>
<dbReference type="Pfam" id="PF00155">
    <property type="entry name" value="Aminotran_1_2"/>
    <property type="match status" value="1"/>
</dbReference>
<dbReference type="InterPro" id="IPR050087">
    <property type="entry name" value="AON_synthase_class-II"/>
</dbReference>
<evidence type="ECO:0000256" key="3">
    <source>
        <dbReference type="ARBA" id="ARBA00004991"/>
    </source>
</evidence>
<feature type="domain" description="Aminotransferase class I/classII large" evidence="9">
    <location>
        <begin position="72"/>
        <end position="407"/>
    </location>
</feature>
<sequence>MASSTELWEAWLASSLGQLRSAGLLRTLRPVLPTLSAIQVLVPGDVLAPWIEDGGGHACQEVTQHGGALRLFSTNDYLGLSTHLALRRAAADAAMLYGVGPRSSAVVGGYTLLHQELERRLAALKGTEECLVFPTGFAANLAVVSALGSGEDAAIFSDELNHASIVDGARLASRNKGQLHIYRHNDMQHLEELIRACPSHHRKLVVADSLFSMDGDFADFEGLVRLRRKYGFLLAVDEAHATLVCGSRGGGAAEAFGVADEVDVHIGTLSKALGAHGGFVACRADLKTLLLNKGRPYIFSTATPTPVVAAAIAALQVNEQEPDRREHLWRLVRHLGEGLGVDACSPIVPLIVGSEAAAVAASAALLEKGFYVPAIRPPTVAPGTSRLRISLSAAHTIEDVDALLVALKECGILPATGSHAGSCQRAEQDVVFLAKL</sequence>
<accession>A0ABR2Z202</accession>
<dbReference type="InterPro" id="IPR015421">
    <property type="entry name" value="PyrdxlP-dep_Trfase_major"/>
</dbReference>